<dbReference type="Proteomes" id="UP000273516">
    <property type="component" value="Unassembled WGS sequence"/>
</dbReference>
<dbReference type="Gene3D" id="3.40.50.720">
    <property type="entry name" value="NAD(P)-binding Rossmann-like Domain"/>
    <property type="match status" value="1"/>
</dbReference>
<evidence type="ECO:0000313" key="3">
    <source>
        <dbReference type="EMBL" id="RMC37962.1"/>
    </source>
</evidence>
<evidence type="ECO:0000256" key="2">
    <source>
        <dbReference type="ARBA" id="ARBA00023002"/>
    </source>
</evidence>
<dbReference type="InterPro" id="IPR002347">
    <property type="entry name" value="SDR_fam"/>
</dbReference>
<gene>
    <name evidence="3" type="ORF">C9E81_04385</name>
</gene>
<accession>A0A3M0MJM1</accession>
<dbReference type="PANTHER" id="PTHR42760:SF115">
    <property type="entry name" value="3-OXOACYL-[ACYL-CARRIER-PROTEIN] REDUCTASE FABG"/>
    <property type="match status" value="1"/>
</dbReference>
<keyword evidence="4" id="KW-1185">Reference proteome</keyword>
<organism evidence="3 4">
    <name type="scientific">Paracoccus alkanivorans</name>
    <dbReference type="NCBI Taxonomy" id="2116655"/>
    <lineage>
        <taxon>Bacteria</taxon>
        <taxon>Pseudomonadati</taxon>
        <taxon>Pseudomonadota</taxon>
        <taxon>Alphaproteobacteria</taxon>
        <taxon>Rhodobacterales</taxon>
        <taxon>Paracoccaceae</taxon>
        <taxon>Paracoccus</taxon>
    </lineage>
</organism>
<dbReference type="PRINTS" id="PR00081">
    <property type="entry name" value="GDHRDH"/>
</dbReference>
<dbReference type="InterPro" id="IPR036291">
    <property type="entry name" value="NAD(P)-bd_dom_sf"/>
</dbReference>
<comment type="caution">
    <text evidence="3">The sequence shown here is derived from an EMBL/GenBank/DDBJ whole genome shotgun (WGS) entry which is preliminary data.</text>
</comment>
<dbReference type="EMBL" id="QOKZ01000001">
    <property type="protein sequence ID" value="RMC37962.1"/>
    <property type="molecule type" value="Genomic_DNA"/>
</dbReference>
<dbReference type="RefSeq" id="WP_122111046.1">
    <property type="nucleotide sequence ID" value="NZ_QOKZ01000001.1"/>
</dbReference>
<sequence>MSLERFSLSGRTALVTGGAKGIGFAICEALRDAGADLVIADYDAAAGADAAARLGAGFEQLDVTDHAACMRLAERIAPEIVVANAGIVHNAETVVLDPADWQRVIDVNLTGVFNTMRAFGPEMVRRGRGAAVCTSSICGEVPVVPQPQVAYNAAKAGVNLIVKSLAVEWAQSGVRINAVAPGYTATELTLAGRSKPEWFDVWMDRTPMGRLGEPREIADAVHFLVSDAASYITGTVLAVDGGYTAV</sequence>
<comment type="similarity">
    <text evidence="1">Belongs to the short-chain dehydrogenases/reductases (SDR) family.</text>
</comment>
<evidence type="ECO:0000256" key="1">
    <source>
        <dbReference type="ARBA" id="ARBA00006484"/>
    </source>
</evidence>
<protein>
    <submittedName>
        <fullName evidence="3">SDR family NAD(P)-dependent oxidoreductase</fullName>
    </submittedName>
</protein>
<keyword evidence="2" id="KW-0560">Oxidoreductase</keyword>
<reference evidence="3 4" key="1">
    <citation type="submission" date="2018-07" db="EMBL/GenBank/DDBJ databases">
        <authorList>
            <person name="Zhang Y."/>
            <person name="Wang L."/>
            <person name="Ma S."/>
        </authorList>
    </citation>
    <scope>NUCLEOTIDE SEQUENCE [LARGE SCALE GENOMIC DNA]</scope>
    <source>
        <strain evidence="3 4">4-2</strain>
    </source>
</reference>
<dbReference type="PANTHER" id="PTHR42760">
    <property type="entry name" value="SHORT-CHAIN DEHYDROGENASES/REDUCTASES FAMILY MEMBER"/>
    <property type="match status" value="1"/>
</dbReference>
<proteinExistence type="inferred from homology"/>
<name>A0A3M0MJM1_9RHOB</name>
<dbReference type="GO" id="GO:0016616">
    <property type="term" value="F:oxidoreductase activity, acting on the CH-OH group of donors, NAD or NADP as acceptor"/>
    <property type="evidence" value="ECO:0007669"/>
    <property type="project" value="TreeGrafter"/>
</dbReference>
<evidence type="ECO:0000313" key="4">
    <source>
        <dbReference type="Proteomes" id="UP000273516"/>
    </source>
</evidence>
<dbReference type="OrthoDB" id="9806974at2"/>
<dbReference type="FunFam" id="3.40.50.720:FF:000084">
    <property type="entry name" value="Short-chain dehydrogenase reductase"/>
    <property type="match status" value="1"/>
</dbReference>
<dbReference type="Pfam" id="PF13561">
    <property type="entry name" value="adh_short_C2"/>
    <property type="match status" value="1"/>
</dbReference>
<dbReference type="AlphaFoldDB" id="A0A3M0MJM1"/>
<dbReference type="SUPFAM" id="SSF51735">
    <property type="entry name" value="NAD(P)-binding Rossmann-fold domains"/>
    <property type="match status" value="1"/>
</dbReference>